<feature type="non-terminal residue" evidence="1">
    <location>
        <position position="1"/>
    </location>
</feature>
<evidence type="ECO:0000313" key="2">
    <source>
        <dbReference type="Proteomes" id="UP000789860"/>
    </source>
</evidence>
<sequence length="402" mass="47033">WGFGYQVFCNDKDQNDSNITRRKSYRCSSSGTYEARKVIDQNLHCLRGTTKTSCEWHCNFSFPKTTQQIKCTTLKDMHNHPVNPVQISDVIARYRRFNNEMIQDIEFFLDCKVAPITQLEILKKKHPHHVFHKQDIYNIIHKLRQNDDERSDSVSLLDSLFEKMSSDPCWKVFIRHSGNERRLSDNYGRFRNVANALVEDELSSTYVWILQYLLKATNNVVPKSFWTDSEPGLISAVSQVFPNTHHFYCLFHILQNIIKHLKVSLGSNFNEFKKVFFSCRNALSVEIFEQRWEFIIKTFPECEHYMIKKLFANRNSWAKAYAPLQFNAGIQSTQSVESFNGRLEHSIPEDLCLDVINDNFIEDIVDELQATLKAILDNTNTSKIIEIWRIRRVGGLSNKDNL</sequence>
<evidence type="ECO:0000313" key="1">
    <source>
        <dbReference type="EMBL" id="CAG8651765.1"/>
    </source>
</evidence>
<dbReference type="EMBL" id="CAJVPM010023956">
    <property type="protein sequence ID" value="CAG8651765.1"/>
    <property type="molecule type" value="Genomic_DNA"/>
</dbReference>
<organism evidence="1 2">
    <name type="scientific">Scutellospora calospora</name>
    <dbReference type="NCBI Taxonomy" id="85575"/>
    <lineage>
        <taxon>Eukaryota</taxon>
        <taxon>Fungi</taxon>
        <taxon>Fungi incertae sedis</taxon>
        <taxon>Mucoromycota</taxon>
        <taxon>Glomeromycotina</taxon>
        <taxon>Glomeromycetes</taxon>
        <taxon>Diversisporales</taxon>
        <taxon>Gigasporaceae</taxon>
        <taxon>Scutellospora</taxon>
    </lineage>
</organism>
<protein>
    <submittedName>
        <fullName evidence="1">11622_t:CDS:1</fullName>
    </submittedName>
</protein>
<dbReference type="Proteomes" id="UP000789860">
    <property type="component" value="Unassembled WGS sequence"/>
</dbReference>
<feature type="non-terminal residue" evidence="1">
    <location>
        <position position="402"/>
    </location>
</feature>
<accession>A0ACA9NHE4</accession>
<name>A0ACA9NHE4_9GLOM</name>
<proteinExistence type="predicted"/>
<keyword evidence="2" id="KW-1185">Reference proteome</keyword>
<gene>
    <name evidence="1" type="ORF">SCALOS_LOCUS8689</name>
</gene>
<reference evidence="1" key="1">
    <citation type="submission" date="2021-06" db="EMBL/GenBank/DDBJ databases">
        <authorList>
            <person name="Kallberg Y."/>
            <person name="Tangrot J."/>
            <person name="Rosling A."/>
        </authorList>
    </citation>
    <scope>NUCLEOTIDE SEQUENCE</scope>
    <source>
        <strain evidence="1">AU212A</strain>
    </source>
</reference>
<comment type="caution">
    <text evidence="1">The sequence shown here is derived from an EMBL/GenBank/DDBJ whole genome shotgun (WGS) entry which is preliminary data.</text>
</comment>